<dbReference type="AlphaFoldDB" id="A0AA38PBI3"/>
<dbReference type="EMBL" id="MU806105">
    <property type="protein sequence ID" value="KAJ3839872.1"/>
    <property type="molecule type" value="Genomic_DNA"/>
</dbReference>
<dbReference type="Proteomes" id="UP001163846">
    <property type="component" value="Unassembled WGS sequence"/>
</dbReference>
<accession>A0AA38PBI3</accession>
<reference evidence="1" key="1">
    <citation type="submission" date="2022-08" db="EMBL/GenBank/DDBJ databases">
        <authorList>
            <consortium name="DOE Joint Genome Institute"/>
            <person name="Min B."/>
            <person name="Riley R."/>
            <person name="Sierra-Patev S."/>
            <person name="Naranjo-Ortiz M."/>
            <person name="Looney B."/>
            <person name="Konkel Z."/>
            <person name="Slot J.C."/>
            <person name="Sakamoto Y."/>
            <person name="Steenwyk J.L."/>
            <person name="Rokas A."/>
            <person name="Carro J."/>
            <person name="Camarero S."/>
            <person name="Ferreira P."/>
            <person name="Molpeceres G."/>
            <person name="Ruiz-Duenas F.J."/>
            <person name="Serrano A."/>
            <person name="Henrissat B."/>
            <person name="Drula E."/>
            <person name="Hughes K.W."/>
            <person name="Mata J.L."/>
            <person name="Ishikawa N.K."/>
            <person name="Vargas-Isla R."/>
            <person name="Ushijima S."/>
            <person name="Smith C.A."/>
            <person name="Ahrendt S."/>
            <person name="Andreopoulos W."/>
            <person name="He G."/>
            <person name="Labutti K."/>
            <person name="Lipzen A."/>
            <person name="Ng V."/>
            <person name="Sandor L."/>
            <person name="Barry K."/>
            <person name="Martinez A.T."/>
            <person name="Xiao Y."/>
            <person name="Gibbons J.G."/>
            <person name="Terashima K."/>
            <person name="Hibbett D.S."/>
            <person name="Grigoriev I.V."/>
        </authorList>
    </citation>
    <scope>NUCLEOTIDE SEQUENCE</scope>
    <source>
        <strain evidence="1">TFB9207</strain>
    </source>
</reference>
<protein>
    <submittedName>
        <fullName evidence="1">Uncharacterized protein</fullName>
    </submittedName>
</protein>
<evidence type="ECO:0000313" key="2">
    <source>
        <dbReference type="Proteomes" id="UP001163846"/>
    </source>
</evidence>
<organism evidence="1 2">
    <name type="scientific">Lentinula raphanica</name>
    <dbReference type="NCBI Taxonomy" id="153919"/>
    <lineage>
        <taxon>Eukaryota</taxon>
        <taxon>Fungi</taxon>
        <taxon>Dikarya</taxon>
        <taxon>Basidiomycota</taxon>
        <taxon>Agaricomycotina</taxon>
        <taxon>Agaricomycetes</taxon>
        <taxon>Agaricomycetidae</taxon>
        <taxon>Agaricales</taxon>
        <taxon>Marasmiineae</taxon>
        <taxon>Omphalotaceae</taxon>
        <taxon>Lentinula</taxon>
    </lineage>
</organism>
<comment type="caution">
    <text evidence="1">The sequence shown here is derived from an EMBL/GenBank/DDBJ whole genome shotgun (WGS) entry which is preliminary data.</text>
</comment>
<evidence type="ECO:0000313" key="1">
    <source>
        <dbReference type="EMBL" id="KAJ3839872.1"/>
    </source>
</evidence>
<sequence length="62" mass="7086">MMLSAALVKELKQFDLERALPAWDGLVLKQEERLAQLGLPDTLFKAEVSERKKIMQVLEGFI</sequence>
<name>A0AA38PBI3_9AGAR</name>
<keyword evidence="2" id="KW-1185">Reference proteome</keyword>
<gene>
    <name evidence="1" type="ORF">F5878DRAFT_614954</name>
</gene>
<proteinExistence type="predicted"/>